<reference evidence="2 3" key="1">
    <citation type="journal article" date="2020" name="BMC Genomics">
        <title>Intraspecific diversification of the crop wild relative Brassica cretica Lam. using demographic model selection.</title>
        <authorList>
            <person name="Kioukis A."/>
            <person name="Michalopoulou V.A."/>
            <person name="Briers L."/>
            <person name="Pirintsos S."/>
            <person name="Studholme D.J."/>
            <person name="Pavlidis P."/>
            <person name="Sarris P.F."/>
        </authorList>
    </citation>
    <scope>NUCLEOTIDE SEQUENCE [LARGE SCALE GENOMIC DNA]</scope>
    <source>
        <strain evidence="3">cv. PFS-1207/04</strain>
    </source>
</reference>
<dbReference type="EMBL" id="QGKV02000759">
    <property type="protein sequence ID" value="KAF3560841.1"/>
    <property type="molecule type" value="Genomic_DNA"/>
</dbReference>
<dbReference type="Proteomes" id="UP000266723">
    <property type="component" value="Unassembled WGS sequence"/>
</dbReference>
<feature type="region of interest" description="Disordered" evidence="1">
    <location>
        <begin position="41"/>
        <end position="69"/>
    </location>
</feature>
<evidence type="ECO:0000256" key="1">
    <source>
        <dbReference type="SAM" id="MobiDB-lite"/>
    </source>
</evidence>
<proteinExistence type="predicted"/>
<feature type="compositionally biased region" description="Polar residues" evidence="1">
    <location>
        <begin position="43"/>
        <end position="53"/>
    </location>
</feature>
<accession>A0ABQ7CLY4</accession>
<keyword evidence="3" id="KW-1185">Reference proteome</keyword>
<protein>
    <submittedName>
        <fullName evidence="2">Uncharacterized protein</fullName>
    </submittedName>
</protein>
<sequence>MPDNLYTTYKLDRKGLTGKRVLRISTPGRTTKGLIPSTRIRRQPSQGTAVSHSTLRRTRRPHTTDLFNH</sequence>
<name>A0ABQ7CLY4_BRACR</name>
<evidence type="ECO:0000313" key="3">
    <source>
        <dbReference type="Proteomes" id="UP000266723"/>
    </source>
</evidence>
<gene>
    <name evidence="2" type="ORF">DY000_02014832</name>
</gene>
<comment type="caution">
    <text evidence="2">The sequence shown here is derived from an EMBL/GenBank/DDBJ whole genome shotgun (WGS) entry which is preliminary data.</text>
</comment>
<evidence type="ECO:0000313" key="2">
    <source>
        <dbReference type="EMBL" id="KAF3560841.1"/>
    </source>
</evidence>
<organism evidence="2 3">
    <name type="scientific">Brassica cretica</name>
    <name type="common">Mustard</name>
    <dbReference type="NCBI Taxonomy" id="69181"/>
    <lineage>
        <taxon>Eukaryota</taxon>
        <taxon>Viridiplantae</taxon>
        <taxon>Streptophyta</taxon>
        <taxon>Embryophyta</taxon>
        <taxon>Tracheophyta</taxon>
        <taxon>Spermatophyta</taxon>
        <taxon>Magnoliopsida</taxon>
        <taxon>eudicotyledons</taxon>
        <taxon>Gunneridae</taxon>
        <taxon>Pentapetalae</taxon>
        <taxon>rosids</taxon>
        <taxon>malvids</taxon>
        <taxon>Brassicales</taxon>
        <taxon>Brassicaceae</taxon>
        <taxon>Brassiceae</taxon>
        <taxon>Brassica</taxon>
    </lineage>
</organism>